<dbReference type="AlphaFoldDB" id="A0A1P8WCZ1"/>
<protein>
    <submittedName>
        <fullName evidence="1">Uncharacterized protein</fullName>
    </submittedName>
</protein>
<evidence type="ECO:0000313" key="2">
    <source>
        <dbReference type="Proteomes" id="UP000187735"/>
    </source>
</evidence>
<sequence length="98" mass="10547">MMFAPAVPASEIASSTRLSDSSAVAADRRFASAIRVVFKEAMFLLNLAENLCRHRAVTFGFRLKIAGKHGPVRRLGTPGMARVLWGASPLYENGGLAD</sequence>
<keyword evidence="2" id="KW-1185">Reference proteome</keyword>
<gene>
    <name evidence="1" type="ORF">Fuma_01510</name>
</gene>
<dbReference type="Proteomes" id="UP000187735">
    <property type="component" value="Chromosome"/>
</dbReference>
<accession>A0A1P8WCZ1</accession>
<reference evidence="1 2" key="1">
    <citation type="journal article" date="2016" name="Front. Microbiol.">
        <title>Fuerstia marisgermanicae gen. nov., sp. nov., an Unusual Member of the Phylum Planctomycetes from the German Wadden Sea.</title>
        <authorList>
            <person name="Kohn T."/>
            <person name="Heuer A."/>
            <person name="Jogler M."/>
            <person name="Vollmers J."/>
            <person name="Boedeker C."/>
            <person name="Bunk B."/>
            <person name="Rast P."/>
            <person name="Borchert D."/>
            <person name="Glockner I."/>
            <person name="Freese H.M."/>
            <person name="Klenk H.P."/>
            <person name="Overmann J."/>
            <person name="Kaster A.K."/>
            <person name="Rohde M."/>
            <person name="Wiegand S."/>
            <person name="Jogler C."/>
        </authorList>
    </citation>
    <scope>NUCLEOTIDE SEQUENCE [LARGE SCALE GENOMIC DNA]</scope>
    <source>
        <strain evidence="1 2">NH11</strain>
    </source>
</reference>
<name>A0A1P8WCZ1_9PLAN</name>
<dbReference type="KEGG" id="fmr:Fuma_01510"/>
<proteinExistence type="predicted"/>
<organism evidence="1 2">
    <name type="scientific">Fuerstiella marisgermanici</name>
    <dbReference type="NCBI Taxonomy" id="1891926"/>
    <lineage>
        <taxon>Bacteria</taxon>
        <taxon>Pseudomonadati</taxon>
        <taxon>Planctomycetota</taxon>
        <taxon>Planctomycetia</taxon>
        <taxon>Planctomycetales</taxon>
        <taxon>Planctomycetaceae</taxon>
        <taxon>Fuerstiella</taxon>
    </lineage>
</organism>
<dbReference type="EMBL" id="CP017641">
    <property type="protein sequence ID" value="APZ91914.1"/>
    <property type="molecule type" value="Genomic_DNA"/>
</dbReference>
<evidence type="ECO:0000313" key="1">
    <source>
        <dbReference type="EMBL" id="APZ91914.1"/>
    </source>
</evidence>